<dbReference type="FunFam" id="3.40.50.720:FF:000213">
    <property type="entry name" value="Putative 2-hydroxyacid dehydrogenase"/>
    <property type="match status" value="1"/>
</dbReference>
<dbReference type="GO" id="GO:0030267">
    <property type="term" value="F:glyoxylate reductase (NADPH) activity"/>
    <property type="evidence" value="ECO:0007669"/>
    <property type="project" value="TreeGrafter"/>
</dbReference>
<proteinExistence type="inferred from homology"/>
<dbReference type="Gene3D" id="3.40.50.720">
    <property type="entry name" value="NAD(P)-binding Rossmann-like Domain"/>
    <property type="match status" value="2"/>
</dbReference>
<dbReference type="PANTHER" id="PTHR10996">
    <property type="entry name" value="2-HYDROXYACID DEHYDROGENASE-RELATED"/>
    <property type="match status" value="1"/>
</dbReference>
<evidence type="ECO:0000256" key="3">
    <source>
        <dbReference type="ARBA" id="ARBA00023027"/>
    </source>
</evidence>
<dbReference type="SUPFAM" id="SSF52283">
    <property type="entry name" value="Formate/glycerate dehydrogenase catalytic domain-like"/>
    <property type="match status" value="1"/>
</dbReference>
<dbReference type="GO" id="GO:0051287">
    <property type="term" value="F:NAD binding"/>
    <property type="evidence" value="ECO:0007669"/>
    <property type="project" value="InterPro"/>
</dbReference>
<protein>
    <submittedName>
        <fullName evidence="7">2-hydroxyacid dehydrogenase</fullName>
    </submittedName>
</protein>
<feature type="domain" description="D-isomer specific 2-hydroxyacid dehydrogenase catalytic" evidence="5">
    <location>
        <begin position="9"/>
        <end position="309"/>
    </location>
</feature>
<evidence type="ECO:0000313" key="8">
    <source>
        <dbReference type="Proteomes" id="UP001064262"/>
    </source>
</evidence>
<dbReference type="CDD" id="cd12156">
    <property type="entry name" value="HPPR"/>
    <property type="match status" value="1"/>
</dbReference>
<evidence type="ECO:0000313" key="7">
    <source>
        <dbReference type="EMBL" id="MCU5778872.1"/>
    </source>
</evidence>
<evidence type="ECO:0000259" key="6">
    <source>
        <dbReference type="Pfam" id="PF02826"/>
    </source>
</evidence>
<dbReference type="EMBL" id="JAODIM010000042">
    <property type="protein sequence ID" value="MCU5778872.1"/>
    <property type="molecule type" value="Genomic_DNA"/>
</dbReference>
<dbReference type="InterPro" id="IPR006140">
    <property type="entry name" value="D-isomer_DH_NAD-bd"/>
</dbReference>
<dbReference type="GO" id="GO:0005829">
    <property type="term" value="C:cytosol"/>
    <property type="evidence" value="ECO:0007669"/>
    <property type="project" value="TreeGrafter"/>
</dbReference>
<name>A0A9J6PTK0_9GAMM</name>
<organism evidence="7 8">
    <name type="scientific">Winslowiella arboricola</name>
    <dbReference type="NCBI Taxonomy" id="2978220"/>
    <lineage>
        <taxon>Bacteria</taxon>
        <taxon>Pseudomonadati</taxon>
        <taxon>Pseudomonadota</taxon>
        <taxon>Gammaproteobacteria</taxon>
        <taxon>Enterobacterales</taxon>
        <taxon>Erwiniaceae</taxon>
        <taxon>Winslowiella</taxon>
    </lineage>
</organism>
<keyword evidence="8" id="KW-1185">Reference proteome</keyword>
<dbReference type="InterPro" id="IPR050223">
    <property type="entry name" value="D-isomer_2-hydroxyacid_DH"/>
</dbReference>
<dbReference type="InterPro" id="IPR036291">
    <property type="entry name" value="NAD(P)-bd_dom_sf"/>
</dbReference>
<feature type="domain" description="D-isomer specific 2-hydroxyacid dehydrogenase NAD-binding" evidence="6">
    <location>
        <begin position="112"/>
        <end position="283"/>
    </location>
</feature>
<dbReference type="Pfam" id="PF00389">
    <property type="entry name" value="2-Hacid_dh"/>
    <property type="match status" value="1"/>
</dbReference>
<dbReference type="PANTHER" id="PTHR10996:SF178">
    <property type="entry name" value="2-HYDROXYACID DEHYDROGENASE YGL185C-RELATED"/>
    <property type="match status" value="1"/>
</dbReference>
<dbReference type="InterPro" id="IPR006139">
    <property type="entry name" value="D-isomer_2_OHA_DH_cat_dom"/>
</dbReference>
<keyword evidence="1" id="KW-0521">NADP</keyword>
<evidence type="ECO:0000256" key="4">
    <source>
        <dbReference type="RuleBase" id="RU003719"/>
    </source>
</evidence>
<reference evidence="7" key="1">
    <citation type="submission" date="2022-09" db="EMBL/GenBank/DDBJ databases">
        <title>Winslowiella arboricola sp. nov., isolated from bleeding cankers on broadleaf hosts.</title>
        <authorList>
            <person name="Brady C."/>
            <person name="Kaur S."/>
            <person name="Crampton B."/>
            <person name="Maddock D."/>
            <person name="Arnold D."/>
            <person name="Denman S."/>
        </authorList>
    </citation>
    <scope>NUCLEOTIDE SEQUENCE</scope>
    <source>
        <strain evidence="7">BAC 15a-03b</strain>
    </source>
</reference>
<dbReference type="Pfam" id="PF02826">
    <property type="entry name" value="2-Hacid_dh_C"/>
    <property type="match status" value="1"/>
</dbReference>
<gene>
    <name evidence="7" type="ORF">N5923_15375</name>
</gene>
<dbReference type="RefSeq" id="WP_267143611.1">
    <property type="nucleotide sequence ID" value="NZ_JAODIL010000078.1"/>
</dbReference>
<dbReference type="AlphaFoldDB" id="A0A9J6PTK0"/>
<accession>A0A9J6PTK0</accession>
<evidence type="ECO:0000259" key="5">
    <source>
        <dbReference type="Pfam" id="PF00389"/>
    </source>
</evidence>
<dbReference type="Proteomes" id="UP001064262">
    <property type="component" value="Unassembled WGS sequence"/>
</dbReference>
<comment type="caution">
    <text evidence="7">The sequence shown here is derived from an EMBL/GenBank/DDBJ whole genome shotgun (WGS) entry which is preliminary data.</text>
</comment>
<dbReference type="SUPFAM" id="SSF51735">
    <property type="entry name" value="NAD(P)-binding Rossmann-fold domains"/>
    <property type="match status" value="1"/>
</dbReference>
<sequence>MPAYNIDLLIIKPLMPELTAKLQETFNCHLLYEHENISRYIQHHGEKIRAIATRGDVGVDAEIMARLPNLEVISVFGIGTDGIDLLSARERNISVAITADVLTDDVADLALTFILASSRNLLLQDRFCRNGNWHSQPPALSGKVSGKKIGIFGLGKIGKAIARRAQSFNMSVAYCNRREDNSVDYRYFATLTELADFSDFLVLAVPGGSNTQGAVDRGVLTALGPTGTLINISRGTVVNEPELTEILSRGGIKAAALDVFSEEPFIPAALLAMDNVILTPHVGSATHETRQAMADLCFSNLESYFSHGKVLVSAN</sequence>
<keyword evidence="2 4" id="KW-0560">Oxidoreductase</keyword>
<comment type="similarity">
    <text evidence="4">Belongs to the D-isomer specific 2-hydroxyacid dehydrogenase family.</text>
</comment>
<evidence type="ECO:0000256" key="1">
    <source>
        <dbReference type="ARBA" id="ARBA00022857"/>
    </source>
</evidence>
<dbReference type="GO" id="GO:0016618">
    <property type="term" value="F:hydroxypyruvate reductase [NAD(P)H] activity"/>
    <property type="evidence" value="ECO:0007669"/>
    <property type="project" value="TreeGrafter"/>
</dbReference>
<keyword evidence="3" id="KW-0520">NAD</keyword>
<evidence type="ECO:0000256" key="2">
    <source>
        <dbReference type="ARBA" id="ARBA00023002"/>
    </source>
</evidence>